<dbReference type="FunFam" id="1.20.1280.50:FF:000005">
    <property type="entry name" value="F-box/LRR-repeat protein 3 isoform X1"/>
    <property type="match status" value="1"/>
</dbReference>
<evidence type="ECO:0000256" key="6">
    <source>
        <dbReference type="ARBA" id="ARBA00022737"/>
    </source>
</evidence>
<evidence type="ECO:0000256" key="8">
    <source>
        <dbReference type="ARBA" id="ARBA00023108"/>
    </source>
</evidence>
<keyword evidence="9" id="KW-0539">Nucleus</keyword>
<evidence type="ECO:0000256" key="3">
    <source>
        <dbReference type="ARBA" id="ARBA00004906"/>
    </source>
</evidence>
<dbReference type="GeneTree" id="ENSGT00940000159395"/>
<dbReference type="OrthoDB" id="9974792at2759"/>
<evidence type="ECO:0000256" key="7">
    <source>
        <dbReference type="ARBA" id="ARBA00022786"/>
    </source>
</evidence>
<dbReference type="RefSeq" id="XP_018764286.1">
    <property type="nucleotide sequence ID" value="XM_018908741.3"/>
</dbReference>
<evidence type="ECO:0000313" key="13">
    <source>
        <dbReference type="Proteomes" id="UP000694409"/>
    </source>
</evidence>
<dbReference type="PANTHER" id="PTHR10224:SF18">
    <property type="entry name" value="F-BOX AND LEUCINE RICH REPEAT PROTEIN 3"/>
    <property type="match status" value="1"/>
</dbReference>
<keyword evidence="7" id="KW-0833">Ubl conjugation pathway</keyword>
<dbReference type="Proteomes" id="UP000694409">
    <property type="component" value="Unassembled WGS sequence"/>
</dbReference>
<protein>
    <submittedName>
        <fullName evidence="12">F-box and leucine rich repeat protein 3</fullName>
    </submittedName>
</protein>
<dbReference type="SUPFAM" id="SSF52047">
    <property type="entry name" value="RNI-like"/>
    <property type="match status" value="1"/>
</dbReference>
<dbReference type="SUPFAM" id="SSF81383">
    <property type="entry name" value="F-box domain"/>
    <property type="match status" value="1"/>
</dbReference>
<accession>A0A8C9NQB5</accession>
<dbReference type="GO" id="GO:0005634">
    <property type="term" value="C:nucleus"/>
    <property type="evidence" value="ECO:0007669"/>
    <property type="project" value="UniProtKB-SubCell"/>
</dbReference>
<organism evidence="12 13">
    <name type="scientific">Serinus canaria</name>
    <name type="common">Island canary</name>
    <name type="synonym">Fringilla canaria</name>
    <dbReference type="NCBI Taxonomy" id="9135"/>
    <lineage>
        <taxon>Eukaryota</taxon>
        <taxon>Metazoa</taxon>
        <taxon>Chordata</taxon>
        <taxon>Craniata</taxon>
        <taxon>Vertebrata</taxon>
        <taxon>Euteleostomi</taxon>
        <taxon>Archelosauria</taxon>
        <taxon>Archosauria</taxon>
        <taxon>Dinosauria</taxon>
        <taxon>Saurischia</taxon>
        <taxon>Theropoda</taxon>
        <taxon>Coelurosauria</taxon>
        <taxon>Aves</taxon>
        <taxon>Neognathae</taxon>
        <taxon>Neoaves</taxon>
        <taxon>Telluraves</taxon>
        <taxon>Australaves</taxon>
        <taxon>Passeriformes</taxon>
        <taxon>Passeroidea</taxon>
        <taxon>Fringillidae</taxon>
        <taxon>Carduelinae</taxon>
        <taxon>Serinus</taxon>
    </lineage>
</organism>
<dbReference type="InterPro" id="IPR036047">
    <property type="entry name" value="F-box-like_dom_sf"/>
</dbReference>
<comment type="subcellular location">
    <subcellularLocation>
        <location evidence="2">Cytoplasm</location>
    </subcellularLocation>
    <subcellularLocation>
        <location evidence="1">Nucleus</location>
    </subcellularLocation>
</comment>
<dbReference type="PANTHER" id="PTHR10224">
    <property type="entry name" value="ES1 PROTEIN HOMOLOG, MITOCHONDRIAL"/>
    <property type="match status" value="1"/>
</dbReference>
<keyword evidence="4" id="KW-0963">Cytoplasm</keyword>
<evidence type="ECO:0000256" key="2">
    <source>
        <dbReference type="ARBA" id="ARBA00004496"/>
    </source>
</evidence>
<evidence type="ECO:0000256" key="10">
    <source>
        <dbReference type="SAM" id="MobiDB-lite"/>
    </source>
</evidence>
<gene>
    <name evidence="12" type="primary">FBXL3</name>
</gene>
<reference evidence="12" key="2">
    <citation type="submission" date="2025-09" db="UniProtKB">
        <authorList>
            <consortium name="Ensembl"/>
        </authorList>
    </citation>
    <scope>IDENTIFICATION</scope>
</reference>
<dbReference type="Pfam" id="PF12937">
    <property type="entry name" value="F-box-like"/>
    <property type="match status" value="1"/>
</dbReference>
<evidence type="ECO:0000256" key="5">
    <source>
        <dbReference type="ARBA" id="ARBA00022614"/>
    </source>
</evidence>
<dbReference type="FunFam" id="3.80.10.10:FF:000010">
    <property type="entry name" value="F-box/LRR-repeat protein 3 isoform X1"/>
    <property type="match status" value="1"/>
</dbReference>
<proteinExistence type="predicted"/>
<dbReference type="GeneID" id="103812271"/>
<dbReference type="GO" id="GO:0048511">
    <property type="term" value="P:rhythmic process"/>
    <property type="evidence" value="ECO:0007669"/>
    <property type="project" value="UniProtKB-KW"/>
</dbReference>
<evidence type="ECO:0000313" key="12">
    <source>
        <dbReference type="Ensembl" id="ENSSCAP00000021166.1"/>
    </source>
</evidence>
<dbReference type="Ensembl" id="ENSSCAT00000023617.1">
    <property type="protein sequence ID" value="ENSSCAP00000021166.1"/>
    <property type="gene ID" value="ENSSCAG00000015241.1"/>
</dbReference>
<dbReference type="CDD" id="cd22178">
    <property type="entry name" value="F-box_FBXL3"/>
    <property type="match status" value="1"/>
</dbReference>
<keyword evidence="8" id="KW-0090">Biological rhythms</keyword>
<name>A0A8C9NQB5_SERCA</name>
<evidence type="ECO:0000256" key="4">
    <source>
        <dbReference type="ARBA" id="ARBA00022490"/>
    </source>
</evidence>
<dbReference type="InterPro" id="IPR032675">
    <property type="entry name" value="LRR_dom_sf"/>
</dbReference>
<keyword evidence="13" id="KW-1185">Reference proteome</keyword>
<comment type="pathway">
    <text evidence="3">Protein modification; protein ubiquitination.</text>
</comment>
<feature type="region of interest" description="Disordered" evidence="10">
    <location>
        <begin position="1"/>
        <end position="27"/>
    </location>
</feature>
<sequence length="392" mass="44976">MKRGRKSNEANSSSSEDTTEKESKRHKIVERKTTVVQSPDWANLLQDIILQVFQYLPLLDRAHASQVCRSWNQVFHMPDLWRCFEFELNQPATSNLRTTHPELIKQIIKRHSNHLQYVSFKSHFISALTVVFVNSKSLSSLKIDDTPVDDPSLKVLVANNSDTLKLLKMSSCPHVSPAGILCVADQCHGLRELALNYHLLSDELLLALSSEKHVRLEHLRIDVVSENPGQTQFHTIQKSSWDAFIKHSPKVNLVMYFFLYEEEFDPFFRYEIPVTHLYFGRSVSKDVLGRVGMTCPRLVELVVCANGLRPLDEELICIAERCKYLSAVGLGECEVSCSAFVEFVKMCGGRLSQLSIMEEVLIPDQKYSLEQIHWEVSKHLGRVWFPDMMPTW</sequence>
<dbReference type="Gene3D" id="3.80.10.10">
    <property type="entry name" value="Ribonuclease Inhibitor"/>
    <property type="match status" value="1"/>
</dbReference>
<keyword evidence="5" id="KW-0433">Leucine-rich repeat</keyword>
<dbReference type="GO" id="GO:0005739">
    <property type="term" value="C:mitochondrion"/>
    <property type="evidence" value="ECO:0007669"/>
    <property type="project" value="TreeGrafter"/>
</dbReference>
<dbReference type="Gene3D" id="1.20.1280.50">
    <property type="match status" value="1"/>
</dbReference>
<evidence type="ECO:0000256" key="1">
    <source>
        <dbReference type="ARBA" id="ARBA00004123"/>
    </source>
</evidence>
<evidence type="ECO:0000256" key="9">
    <source>
        <dbReference type="ARBA" id="ARBA00023242"/>
    </source>
</evidence>
<dbReference type="GO" id="GO:0042752">
    <property type="term" value="P:regulation of circadian rhythm"/>
    <property type="evidence" value="ECO:0007669"/>
    <property type="project" value="UniProtKB-ARBA"/>
</dbReference>
<evidence type="ECO:0000259" key="11">
    <source>
        <dbReference type="SMART" id="SM00256"/>
    </source>
</evidence>
<dbReference type="AlphaFoldDB" id="A0A8C9NQB5"/>
<reference evidence="12" key="1">
    <citation type="submission" date="2025-08" db="UniProtKB">
        <authorList>
            <consortium name="Ensembl"/>
        </authorList>
    </citation>
    <scope>IDENTIFICATION</scope>
</reference>
<dbReference type="SMART" id="SM00256">
    <property type="entry name" value="FBOX"/>
    <property type="match status" value="1"/>
</dbReference>
<feature type="domain" description="F-box" evidence="11">
    <location>
        <begin position="44"/>
        <end position="84"/>
    </location>
</feature>
<dbReference type="CTD" id="26224"/>
<keyword evidence="6" id="KW-0677">Repeat</keyword>
<dbReference type="InterPro" id="IPR001810">
    <property type="entry name" value="F-box_dom"/>
</dbReference>